<accession>A0ACC0BTV9</accession>
<dbReference type="EMBL" id="CM044702">
    <property type="protein sequence ID" value="KAI5676017.1"/>
    <property type="molecule type" value="Genomic_DNA"/>
</dbReference>
<organism evidence="1 2">
    <name type="scientific">Catharanthus roseus</name>
    <name type="common">Madagascar periwinkle</name>
    <name type="synonym">Vinca rosea</name>
    <dbReference type="NCBI Taxonomy" id="4058"/>
    <lineage>
        <taxon>Eukaryota</taxon>
        <taxon>Viridiplantae</taxon>
        <taxon>Streptophyta</taxon>
        <taxon>Embryophyta</taxon>
        <taxon>Tracheophyta</taxon>
        <taxon>Spermatophyta</taxon>
        <taxon>Magnoliopsida</taxon>
        <taxon>eudicotyledons</taxon>
        <taxon>Gunneridae</taxon>
        <taxon>Pentapetalae</taxon>
        <taxon>asterids</taxon>
        <taxon>lamiids</taxon>
        <taxon>Gentianales</taxon>
        <taxon>Apocynaceae</taxon>
        <taxon>Rauvolfioideae</taxon>
        <taxon>Vinceae</taxon>
        <taxon>Catharanthinae</taxon>
        <taxon>Catharanthus</taxon>
    </lineage>
</organism>
<protein>
    <submittedName>
        <fullName evidence="1">Uncharacterized protein</fullName>
    </submittedName>
</protein>
<comment type="caution">
    <text evidence="1">The sequence shown here is derived from an EMBL/GenBank/DDBJ whole genome shotgun (WGS) entry which is preliminary data.</text>
</comment>
<keyword evidence="2" id="KW-1185">Reference proteome</keyword>
<evidence type="ECO:0000313" key="2">
    <source>
        <dbReference type="Proteomes" id="UP001060085"/>
    </source>
</evidence>
<gene>
    <name evidence="1" type="ORF">M9H77_06967</name>
</gene>
<dbReference type="Proteomes" id="UP001060085">
    <property type="component" value="Linkage Group LG02"/>
</dbReference>
<sequence length="190" mass="22423">MAYSKLAKARSNCYKDGDYDGNAYGESHIEMDTTPIGVKWVLECTGFNDFENLVTTSSSFECEVMELWKHKAYSSFSNALGLCWNQHFHYHHVFEEEHYEAFESYALFLSFNKDERMDLRMNPVKEKGYGMTHDKHENMKIFQGPTTRPRARKLEEENEEMVALLRRTLRLYIEGIRKEKMKIKEAPKHS</sequence>
<proteinExistence type="predicted"/>
<evidence type="ECO:0000313" key="1">
    <source>
        <dbReference type="EMBL" id="KAI5676017.1"/>
    </source>
</evidence>
<reference evidence="2" key="1">
    <citation type="journal article" date="2023" name="Nat. Plants">
        <title>Single-cell RNA sequencing provides a high-resolution roadmap for understanding the multicellular compartmentation of specialized metabolism.</title>
        <authorList>
            <person name="Sun S."/>
            <person name="Shen X."/>
            <person name="Li Y."/>
            <person name="Li Y."/>
            <person name="Wang S."/>
            <person name="Li R."/>
            <person name="Zhang H."/>
            <person name="Shen G."/>
            <person name="Guo B."/>
            <person name="Wei J."/>
            <person name="Xu J."/>
            <person name="St-Pierre B."/>
            <person name="Chen S."/>
            <person name="Sun C."/>
        </authorList>
    </citation>
    <scope>NUCLEOTIDE SEQUENCE [LARGE SCALE GENOMIC DNA]</scope>
</reference>
<name>A0ACC0BTV9_CATRO</name>